<dbReference type="Gene3D" id="1.10.4020.10">
    <property type="entry name" value="DNA breaking-rejoining enzymes"/>
    <property type="match status" value="1"/>
</dbReference>
<keyword evidence="4" id="KW-1185">Reference proteome</keyword>
<evidence type="ECO:0000313" key="3">
    <source>
        <dbReference type="Ensembl" id="ENSVKKP00000016316.1"/>
    </source>
</evidence>
<accession>A0A8D2L3R6</accession>
<reference evidence="3" key="2">
    <citation type="submission" date="2025-09" db="UniProtKB">
        <authorList>
            <consortium name="Ensembl"/>
        </authorList>
    </citation>
    <scope>IDENTIFICATION</scope>
</reference>
<organism evidence="3 4">
    <name type="scientific">Varanus komodoensis</name>
    <name type="common">Komodo dragon</name>
    <dbReference type="NCBI Taxonomy" id="61221"/>
    <lineage>
        <taxon>Eukaryota</taxon>
        <taxon>Metazoa</taxon>
        <taxon>Chordata</taxon>
        <taxon>Craniata</taxon>
        <taxon>Vertebrata</taxon>
        <taxon>Euteleostomi</taxon>
        <taxon>Lepidosauria</taxon>
        <taxon>Squamata</taxon>
        <taxon>Bifurcata</taxon>
        <taxon>Unidentata</taxon>
        <taxon>Episquamata</taxon>
        <taxon>Toxicofera</taxon>
        <taxon>Anguimorpha</taxon>
        <taxon>Paleoanguimorpha</taxon>
        <taxon>Varanoidea</taxon>
        <taxon>Varanidae</taxon>
        <taxon>Varanus</taxon>
    </lineage>
</organism>
<name>A0A8D2L3R6_VARKO</name>
<dbReference type="Ensembl" id="ENSVKKT00000016712.1">
    <property type="protein sequence ID" value="ENSVKKP00000016316.1"/>
    <property type="gene ID" value="ENSVKKG00000011123.1"/>
</dbReference>
<evidence type="ECO:0000313" key="4">
    <source>
        <dbReference type="Proteomes" id="UP000694545"/>
    </source>
</evidence>
<dbReference type="Pfam" id="PF02023">
    <property type="entry name" value="SCAN"/>
    <property type="match status" value="1"/>
</dbReference>
<sequence length="167" mass="18733">MAEPPEAQHTDLGAGKGADVVKAGGSKAFWERTMQKIQNERQHFRRFCYQEAEGPRGAYSRLQELCQGWLKVERHSKEQILELLILEQFLTILPPEIQSWVRDVGPETCAQAVALAEDFLLRQPEVEEQDHQVRPFGHVVRVSPGATSISSRAGKDMLCPASSVQNP</sequence>
<dbReference type="PANTHER" id="PTHR45935">
    <property type="entry name" value="PROTEIN ZBED8-RELATED"/>
    <property type="match status" value="1"/>
</dbReference>
<dbReference type="AlphaFoldDB" id="A0A8D2L3R6"/>
<dbReference type="SUPFAM" id="SSF47353">
    <property type="entry name" value="Retrovirus capsid dimerization domain-like"/>
    <property type="match status" value="1"/>
</dbReference>
<keyword evidence="1" id="KW-0539">Nucleus</keyword>
<proteinExistence type="predicted"/>
<dbReference type="Proteomes" id="UP000694545">
    <property type="component" value="Unplaced"/>
</dbReference>
<dbReference type="CDD" id="cd07936">
    <property type="entry name" value="SCAN"/>
    <property type="match status" value="1"/>
</dbReference>
<dbReference type="InterPro" id="IPR003309">
    <property type="entry name" value="SCAN_dom"/>
</dbReference>
<feature type="domain" description="SCAN box" evidence="2">
    <location>
        <begin position="41"/>
        <end position="119"/>
    </location>
</feature>
<dbReference type="InterPro" id="IPR050916">
    <property type="entry name" value="SCAN-C2H2_zinc_finger"/>
</dbReference>
<evidence type="ECO:0000259" key="2">
    <source>
        <dbReference type="PROSITE" id="PS50804"/>
    </source>
</evidence>
<dbReference type="InterPro" id="IPR038269">
    <property type="entry name" value="SCAN_sf"/>
</dbReference>
<protein>
    <recommendedName>
        <fullName evidence="2">SCAN box domain-containing protein</fullName>
    </recommendedName>
</protein>
<dbReference type="SMART" id="SM00431">
    <property type="entry name" value="SCAN"/>
    <property type="match status" value="1"/>
</dbReference>
<reference evidence="3" key="1">
    <citation type="submission" date="2025-08" db="UniProtKB">
        <authorList>
            <consortium name="Ensembl"/>
        </authorList>
    </citation>
    <scope>IDENTIFICATION</scope>
</reference>
<evidence type="ECO:0000256" key="1">
    <source>
        <dbReference type="ARBA" id="ARBA00023242"/>
    </source>
</evidence>
<dbReference type="PANTHER" id="PTHR45935:SF15">
    <property type="entry name" value="SCAN BOX DOMAIN-CONTAINING PROTEIN"/>
    <property type="match status" value="1"/>
</dbReference>
<dbReference type="PROSITE" id="PS50804">
    <property type="entry name" value="SCAN_BOX"/>
    <property type="match status" value="1"/>
</dbReference>